<feature type="transmembrane region" description="Helical" evidence="1">
    <location>
        <begin position="67"/>
        <end position="86"/>
    </location>
</feature>
<keyword evidence="1" id="KW-0472">Membrane</keyword>
<dbReference type="EMBL" id="LVYV01000056">
    <property type="protein sequence ID" value="KZD20306.1"/>
    <property type="molecule type" value="Genomic_DNA"/>
</dbReference>
<dbReference type="Proteomes" id="UP000076574">
    <property type="component" value="Unassembled WGS sequence"/>
</dbReference>
<keyword evidence="3" id="KW-1185">Reference proteome</keyword>
<name>A0A163X207_9BRAD</name>
<accession>A0A163X207</accession>
<keyword evidence="1" id="KW-1133">Transmembrane helix</keyword>
<gene>
    <name evidence="2" type="ORF">A4A58_18845</name>
</gene>
<evidence type="ECO:0000313" key="3">
    <source>
        <dbReference type="Proteomes" id="UP000076574"/>
    </source>
</evidence>
<evidence type="ECO:0000313" key="2">
    <source>
        <dbReference type="EMBL" id="KZD20306.1"/>
    </source>
</evidence>
<proteinExistence type="predicted"/>
<reference evidence="2 3" key="1">
    <citation type="submission" date="2016-03" db="EMBL/GenBank/DDBJ databases">
        <title>Microsymbionts genomes from the relict species Vavilovia formosa (Stev.) Fed.</title>
        <authorList>
            <person name="Kopat V."/>
            <person name="Chirak E."/>
            <person name="Kimeklis A."/>
            <person name="Andronov E."/>
        </authorList>
    </citation>
    <scope>NUCLEOTIDE SEQUENCE [LARGE SCALE GENOMIC DNA]</scope>
    <source>
        <strain evidence="2 3">Vaf07</strain>
    </source>
</reference>
<organism evidence="2 3">
    <name type="scientific">Tardiphaga robiniae</name>
    <dbReference type="NCBI Taxonomy" id="943830"/>
    <lineage>
        <taxon>Bacteria</taxon>
        <taxon>Pseudomonadati</taxon>
        <taxon>Pseudomonadota</taxon>
        <taxon>Alphaproteobacteria</taxon>
        <taxon>Hyphomicrobiales</taxon>
        <taxon>Nitrobacteraceae</taxon>
        <taxon>Tardiphaga</taxon>
    </lineage>
</organism>
<evidence type="ECO:0000256" key="1">
    <source>
        <dbReference type="SAM" id="Phobius"/>
    </source>
</evidence>
<dbReference type="AlphaFoldDB" id="A0A163X207"/>
<keyword evidence="1" id="KW-0812">Transmembrane</keyword>
<dbReference type="RefSeq" id="WP_068738574.1">
    <property type="nucleotide sequence ID" value="NZ_LVYV01000056.1"/>
</dbReference>
<comment type="caution">
    <text evidence="2">The sequence shown here is derived from an EMBL/GenBank/DDBJ whole genome shotgun (WGS) entry which is preliminary data.</text>
</comment>
<protein>
    <submittedName>
        <fullName evidence="2">Uncharacterized protein</fullName>
    </submittedName>
</protein>
<sequence length="87" mass="9438">MLRTENAHSADIFGIAMVARRTPQMTTGDISFPPRAIAVDKAAISSPVDSSTCDVHNASGRKLRNRLLLINAAVWVAVIVACRIIFF</sequence>